<evidence type="ECO:0000313" key="5">
    <source>
        <dbReference type="Proteomes" id="UP000289166"/>
    </source>
</evidence>
<dbReference type="OrthoDB" id="9804872at2"/>
<dbReference type="Pfam" id="PF13559">
    <property type="entry name" value="DUF4129"/>
    <property type="match status" value="1"/>
</dbReference>
<dbReference type="PANTHER" id="PTHR42736">
    <property type="entry name" value="PROTEIN-GLUTAMINE GAMMA-GLUTAMYLTRANSFERASE"/>
    <property type="match status" value="1"/>
</dbReference>
<name>A0A4Q0I6E5_9FIRM</name>
<organism evidence="4 5">
    <name type="scientific">Acetivibrio mesophilus</name>
    <dbReference type="NCBI Taxonomy" id="2487273"/>
    <lineage>
        <taxon>Bacteria</taxon>
        <taxon>Bacillati</taxon>
        <taxon>Bacillota</taxon>
        <taxon>Clostridia</taxon>
        <taxon>Eubacteriales</taxon>
        <taxon>Oscillospiraceae</taxon>
        <taxon>Acetivibrio</taxon>
    </lineage>
</organism>
<dbReference type="Proteomes" id="UP000289166">
    <property type="component" value="Unassembled WGS sequence"/>
</dbReference>
<dbReference type="InterPro" id="IPR002931">
    <property type="entry name" value="Transglutaminase-like"/>
</dbReference>
<feature type="compositionally biased region" description="Polar residues" evidence="1">
    <location>
        <begin position="715"/>
        <end position="728"/>
    </location>
</feature>
<feature type="region of interest" description="Disordered" evidence="1">
    <location>
        <begin position="715"/>
        <end position="738"/>
    </location>
</feature>
<feature type="transmembrane region" description="Helical" evidence="2">
    <location>
        <begin position="7"/>
        <end position="25"/>
    </location>
</feature>
<gene>
    <name evidence="4" type="ORF">EFD62_03840</name>
</gene>
<evidence type="ECO:0000313" key="4">
    <source>
        <dbReference type="EMBL" id="RXE59890.1"/>
    </source>
</evidence>
<feature type="transmembrane region" description="Helical" evidence="2">
    <location>
        <begin position="746"/>
        <end position="770"/>
    </location>
</feature>
<evidence type="ECO:0000259" key="3">
    <source>
        <dbReference type="SMART" id="SM00460"/>
    </source>
</evidence>
<proteinExistence type="predicted"/>
<dbReference type="EMBL" id="RLII01000003">
    <property type="protein sequence ID" value="RXE59890.1"/>
    <property type="molecule type" value="Genomic_DNA"/>
</dbReference>
<dbReference type="SUPFAM" id="SSF54001">
    <property type="entry name" value="Cysteine proteinases"/>
    <property type="match status" value="1"/>
</dbReference>
<feature type="transmembrane region" description="Helical" evidence="2">
    <location>
        <begin position="159"/>
        <end position="180"/>
    </location>
</feature>
<feature type="domain" description="Transglutaminase-like" evidence="3">
    <location>
        <begin position="624"/>
        <end position="694"/>
    </location>
</feature>
<feature type="transmembrane region" description="Helical" evidence="2">
    <location>
        <begin position="109"/>
        <end position="129"/>
    </location>
</feature>
<keyword evidence="2" id="KW-1133">Transmembrane helix</keyword>
<dbReference type="SMART" id="SM00460">
    <property type="entry name" value="TGc"/>
    <property type="match status" value="1"/>
</dbReference>
<dbReference type="Gene3D" id="3.10.620.30">
    <property type="match status" value="1"/>
</dbReference>
<reference evidence="5" key="1">
    <citation type="submission" date="2018-11" db="EMBL/GenBank/DDBJ databases">
        <title>Genome sequencing of a novel mesophilic and cellulolytic organism within the genus Hungateiclostridium.</title>
        <authorList>
            <person name="Rettenmaier R."/>
            <person name="Liebl W."/>
            <person name="Zverlov V."/>
        </authorList>
    </citation>
    <scope>NUCLEOTIDE SEQUENCE [LARGE SCALE GENOMIC DNA]</scope>
    <source>
        <strain evidence="5">N2K1</strain>
    </source>
</reference>
<feature type="transmembrane region" description="Helical" evidence="2">
    <location>
        <begin position="37"/>
        <end position="56"/>
    </location>
</feature>
<feature type="transmembrane region" description="Helical" evidence="2">
    <location>
        <begin position="192"/>
        <end position="212"/>
    </location>
</feature>
<keyword evidence="2" id="KW-0472">Membrane</keyword>
<evidence type="ECO:0000256" key="1">
    <source>
        <dbReference type="SAM" id="MobiDB-lite"/>
    </source>
</evidence>
<accession>A0A4Q0I6E5</accession>
<protein>
    <submittedName>
        <fullName evidence="4">DUF4129 domain-containing protein</fullName>
    </submittedName>
</protein>
<keyword evidence="2" id="KW-0812">Transmembrane</keyword>
<comment type="caution">
    <text evidence="4">The sequence shown here is derived from an EMBL/GenBank/DDBJ whole genome shotgun (WGS) entry which is preliminary data.</text>
</comment>
<feature type="transmembrane region" description="Helical" evidence="2">
    <location>
        <begin position="136"/>
        <end position="153"/>
    </location>
</feature>
<feature type="transmembrane region" description="Helical" evidence="2">
    <location>
        <begin position="63"/>
        <end position="81"/>
    </location>
</feature>
<dbReference type="InterPro" id="IPR038765">
    <property type="entry name" value="Papain-like_cys_pep_sf"/>
</dbReference>
<dbReference type="Pfam" id="PF01841">
    <property type="entry name" value="Transglut_core"/>
    <property type="match status" value="1"/>
</dbReference>
<dbReference type="InterPro" id="IPR025403">
    <property type="entry name" value="TgpA-like_C"/>
</dbReference>
<dbReference type="RefSeq" id="WP_128705769.1">
    <property type="nucleotide sequence ID" value="NZ_RLII01000003.1"/>
</dbReference>
<dbReference type="PANTHER" id="PTHR42736:SF1">
    <property type="entry name" value="PROTEIN-GLUTAMINE GAMMA-GLUTAMYLTRANSFERASE"/>
    <property type="match status" value="1"/>
</dbReference>
<dbReference type="InterPro" id="IPR052901">
    <property type="entry name" value="Bact_TGase-like"/>
</dbReference>
<keyword evidence="5" id="KW-1185">Reference proteome</keyword>
<dbReference type="AlphaFoldDB" id="A0A4Q0I6E5"/>
<sequence>MDSKRFLDYFAGFVLAVLMSFSLVYPLTTTLSFPYSYLHILGLVTIILFICSILFINRSVSKISVPLAISSLAAGTIFLAVKGDLEYIIQPFGWLIKYINDEAILPGNYYPFFITIVLALTLSLFVFIFTMNKFNFIIIALVGIIIYVSQWMLDFFMASAYISFYTFVVSILAYYFMHIYKKKCLESSNNDFASPSGFILGIVPLCVLIVFLTNSIPVRSKPIEWKWMDDKINNFYNRIGLGVNSRNAKGFDADYFSFYSSGFGNDDNLGGNIVPNNIEIMDVTTDRSIYLRGRACDLYSGSTWTSTELINSSLSSLSKMSLDITEMKTGLPFLADRIDPDNNIFKFSETDEIIPDIISKHNVKVKYENIRTKSLFVPLKSENFYFPSNIADEVIIDQEGIFTSNKFLNKNFTYSFDSYSLNTASESFNNLLRQSTRGLYGIELNALTDEAYEYFYNRYLKDLLDEAESAYNSDHEILNRYSVEFSVKNIIRNTPDNRTLIDLLNEYLVSVLIDEYNLDSIFGGENLNFYILMSLSEFNDSEYLKKLDQLKSLNSNSGYIYNTYLKVPYELPQRVKDLAVSITDSETNNFDRAKAIEKYLSANYSYTLTPGDTPADRDFVDYFLFEKKEGYCVYFASSMVILARSIGLPARYVEGFVLPTKSNEGVYEITNQQAHAWPEIYFEGFGWVAFEPTPVYHQDSFYSFGGFRHNTSGMNPQATTGLQNQNNDDGNKPDMVPQPVESQNPFFNTLLIIAIVIGLLVFLILIIVGINKIRRKHKLKSILNMPPKEAVIKLYEIYLNHLLYQYMPVRPGETPLEYAKRLDDYGYFSPKRFIDVATIFVKARYSQNEVTETDMSNVLEFYEPTVSKTRSSMGKIKYFLLAHILGRI</sequence>
<evidence type="ECO:0000256" key="2">
    <source>
        <dbReference type="SAM" id="Phobius"/>
    </source>
</evidence>